<evidence type="ECO:0008006" key="5">
    <source>
        <dbReference type="Google" id="ProtNLM"/>
    </source>
</evidence>
<dbReference type="SUPFAM" id="SSF53474">
    <property type="entry name" value="alpha/beta-Hydrolases"/>
    <property type="match status" value="1"/>
</dbReference>
<dbReference type="AlphaFoldDB" id="A0A814IX44"/>
<dbReference type="EMBL" id="CAJNOQ010003779">
    <property type="protein sequence ID" value="CAF1029058.1"/>
    <property type="molecule type" value="Genomic_DNA"/>
</dbReference>
<dbReference type="InterPro" id="IPR001563">
    <property type="entry name" value="Peptidase_S10"/>
</dbReference>
<name>A0A814IX44_9BILA</name>
<keyword evidence="4" id="KW-1185">Reference proteome</keyword>
<dbReference type="InterPro" id="IPR029058">
    <property type="entry name" value="AB_hydrolase_fold"/>
</dbReference>
<evidence type="ECO:0000313" key="3">
    <source>
        <dbReference type="EMBL" id="CAF3800019.1"/>
    </source>
</evidence>
<dbReference type="GO" id="GO:0006508">
    <property type="term" value="P:proteolysis"/>
    <property type="evidence" value="ECO:0007669"/>
    <property type="project" value="InterPro"/>
</dbReference>
<dbReference type="Proteomes" id="UP000663829">
    <property type="component" value="Unassembled WGS sequence"/>
</dbReference>
<dbReference type="EMBL" id="CAJOBC010003779">
    <property type="protein sequence ID" value="CAF3800019.1"/>
    <property type="molecule type" value="Genomic_DNA"/>
</dbReference>
<dbReference type="Pfam" id="PF00450">
    <property type="entry name" value="Peptidase_S10"/>
    <property type="match status" value="1"/>
</dbReference>
<sequence length="81" mass="9350">MFKKVLPEGSQYCMYGMNLTVTSAFQTWYDFYEPDQFGGYFVKFKGIALATVHGAGHEIAYYSPQRAYGFFQYVLGGKFWP</sequence>
<reference evidence="2" key="1">
    <citation type="submission" date="2021-02" db="EMBL/GenBank/DDBJ databases">
        <authorList>
            <person name="Nowell W R."/>
        </authorList>
    </citation>
    <scope>NUCLEOTIDE SEQUENCE</scope>
</reference>
<evidence type="ECO:0000313" key="2">
    <source>
        <dbReference type="EMBL" id="CAF1029058.1"/>
    </source>
</evidence>
<evidence type="ECO:0000256" key="1">
    <source>
        <dbReference type="ARBA" id="ARBA00009431"/>
    </source>
</evidence>
<evidence type="ECO:0000313" key="4">
    <source>
        <dbReference type="Proteomes" id="UP000663829"/>
    </source>
</evidence>
<dbReference type="OrthoDB" id="443318at2759"/>
<comment type="similarity">
    <text evidence="1">Belongs to the peptidase S10 family.</text>
</comment>
<accession>A0A814IX44</accession>
<gene>
    <name evidence="2" type="ORF">GPM918_LOCUS15183</name>
    <name evidence="3" type="ORF">SRO942_LOCUS15183</name>
</gene>
<dbReference type="GO" id="GO:0004185">
    <property type="term" value="F:serine-type carboxypeptidase activity"/>
    <property type="evidence" value="ECO:0007669"/>
    <property type="project" value="InterPro"/>
</dbReference>
<dbReference type="Proteomes" id="UP000681722">
    <property type="component" value="Unassembled WGS sequence"/>
</dbReference>
<dbReference type="Gene3D" id="3.40.50.11320">
    <property type="match status" value="1"/>
</dbReference>
<comment type="caution">
    <text evidence="2">The sequence shown here is derived from an EMBL/GenBank/DDBJ whole genome shotgun (WGS) entry which is preliminary data.</text>
</comment>
<protein>
    <recommendedName>
        <fullName evidence="5">Serine carboxypeptidase</fullName>
    </recommendedName>
</protein>
<organism evidence="2 4">
    <name type="scientific">Didymodactylos carnosus</name>
    <dbReference type="NCBI Taxonomy" id="1234261"/>
    <lineage>
        <taxon>Eukaryota</taxon>
        <taxon>Metazoa</taxon>
        <taxon>Spiralia</taxon>
        <taxon>Gnathifera</taxon>
        <taxon>Rotifera</taxon>
        <taxon>Eurotatoria</taxon>
        <taxon>Bdelloidea</taxon>
        <taxon>Philodinida</taxon>
        <taxon>Philodinidae</taxon>
        <taxon>Didymodactylos</taxon>
    </lineage>
</organism>
<proteinExistence type="inferred from homology"/>